<organism evidence="2 3">
    <name type="scientific">Actinomadura rubrobrunea</name>
    <dbReference type="NCBI Taxonomy" id="115335"/>
    <lineage>
        <taxon>Bacteria</taxon>
        <taxon>Bacillati</taxon>
        <taxon>Actinomycetota</taxon>
        <taxon>Actinomycetes</taxon>
        <taxon>Streptosporangiales</taxon>
        <taxon>Thermomonosporaceae</taxon>
        <taxon>Actinomadura</taxon>
    </lineage>
</organism>
<feature type="transmembrane region" description="Helical" evidence="1">
    <location>
        <begin position="51"/>
        <end position="76"/>
    </location>
</feature>
<reference evidence="2" key="1">
    <citation type="submission" date="2023-02" db="EMBL/GenBank/DDBJ databases">
        <title>Actinomadura rubrobrunea NBRC 14622.</title>
        <authorList>
            <person name="Ichikawa N."/>
            <person name="Sato H."/>
            <person name="Tonouchi N."/>
        </authorList>
    </citation>
    <scope>NUCLEOTIDE SEQUENCE</scope>
    <source>
        <strain evidence="2">NBRC 14622</strain>
    </source>
</reference>
<evidence type="ECO:0000256" key="1">
    <source>
        <dbReference type="SAM" id="Phobius"/>
    </source>
</evidence>
<evidence type="ECO:0000313" key="2">
    <source>
        <dbReference type="EMBL" id="GLW65035.1"/>
    </source>
</evidence>
<keyword evidence="3" id="KW-1185">Reference proteome</keyword>
<accession>A0A9W6PV80</accession>
<evidence type="ECO:0008006" key="4">
    <source>
        <dbReference type="Google" id="ProtNLM"/>
    </source>
</evidence>
<gene>
    <name evidence="2" type="ORF">Arub01_32790</name>
</gene>
<proteinExistence type="predicted"/>
<protein>
    <recommendedName>
        <fullName evidence="4">DUF3040 domain-containing protein</fullName>
    </recommendedName>
</protein>
<dbReference type="RefSeq" id="WP_067908288.1">
    <property type="nucleotide sequence ID" value="NZ_BSRZ01000007.1"/>
</dbReference>
<dbReference type="AlphaFoldDB" id="A0A9W6PV80"/>
<keyword evidence="1" id="KW-0472">Membrane</keyword>
<sequence>MALSPSERRILDELAERTAAEDPDYARRLATFGRHEPSAPGGPSWRVPVPAVAAGALLAVGFAVAAVAAANLDGIGGRRRGRHRRR</sequence>
<comment type="caution">
    <text evidence="2">The sequence shown here is derived from an EMBL/GenBank/DDBJ whole genome shotgun (WGS) entry which is preliminary data.</text>
</comment>
<dbReference type="Pfam" id="PF11239">
    <property type="entry name" value="DUF3040"/>
    <property type="match status" value="1"/>
</dbReference>
<keyword evidence="1" id="KW-0812">Transmembrane</keyword>
<keyword evidence="1" id="KW-1133">Transmembrane helix</keyword>
<dbReference type="Proteomes" id="UP001165124">
    <property type="component" value="Unassembled WGS sequence"/>
</dbReference>
<name>A0A9W6PV80_9ACTN</name>
<dbReference type="InterPro" id="IPR021401">
    <property type="entry name" value="DUF3040"/>
</dbReference>
<dbReference type="EMBL" id="BSRZ01000007">
    <property type="protein sequence ID" value="GLW65035.1"/>
    <property type="molecule type" value="Genomic_DNA"/>
</dbReference>
<evidence type="ECO:0000313" key="3">
    <source>
        <dbReference type="Proteomes" id="UP001165124"/>
    </source>
</evidence>